<dbReference type="OrthoDB" id="9985428at2759"/>
<name>A0A6G1J5W2_9PLEO</name>
<dbReference type="InterPro" id="IPR019261">
    <property type="entry name" value="PARG_cat_microbial"/>
</dbReference>
<proteinExistence type="predicted"/>
<dbReference type="AlphaFoldDB" id="A0A6G1J5W2"/>
<gene>
    <name evidence="2" type="ORF">K458DRAFT_299825</name>
</gene>
<evidence type="ECO:0000313" key="3">
    <source>
        <dbReference type="Proteomes" id="UP000799291"/>
    </source>
</evidence>
<dbReference type="PANTHER" id="PTHR35596">
    <property type="entry name" value="DUF2263 DOMAIN-CONTAINING PROTEIN"/>
    <property type="match status" value="1"/>
</dbReference>
<evidence type="ECO:0000313" key="2">
    <source>
        <dbReference type="EMBL" id="KAF2685902.1"/>
    </source>
</evidence>
<reference evidence="2" key="1">
    <citation type="journal article" date="2020" name="Stud. Mycol.">
        <title>101 Dothideomycetes genomes: a test case for predicting lifestyles and emergence of pathogens.</title>
        <authorList>
            <person name="Haridas S."/>
            <person name="Albert R."/>
            <person name="Binder M."/>
            <person name="Bloem J."/>
            <person name="Labutti K."/>
            <person name="Salamov A."/>
            <person name="Andreopoulos B."/>
            <person name="Baker S."/>
            <person name="Barry K."/>
            <person name="Bills G."/>
            <person name="Bluhm B."/>
            <person name="Cannon C."/>
            <person name="Castanera R."/>
            <person name="Culley D."/>
            <person name="Daum C."/>
            <person name="Ezra D."/>
            <person name="Gonzalez J."/>
            <person name="Henrissat B."/>
            <person name="Kuo A."/>
            <person name="Liang C."/>
            <person name="Lipzen A."/>
            <person name="Lutzoni F."/>
            <person name="Magnuson J."/>
            <person name="Mondo S."/>
            <person name="Nolan M."/>
            <person name="Ohm R."/>
            <person name="Pangilinan J."/>
            <person name="Park H.-J."/>
            <person name="Ramirez L."/>
            <person name="Alfaro M."/>
            <person name="Sun H."/>
            <person name="Tritt A."/>
            <person name="Yoshinaga Y."/>
            <person name="Zwiers L.-H."/>
            <person name="Turgeon B."/>
            <person name="Goodwin S."/>
            <person name="Spatafora J."/>
            <person name="Crous P."/>
            <person name="Grigoriev I."/>
        </authorList>
    </citation>
    <scope>NUCLEOTIDE SEQUENCE</scope>
    <source>
        <strain evidence="2">CBS 122367</strain>
    </source>
</reference>
<organism evidence="2 3">
    <name type="scientific">Lentithecium fluviatile CBS 122367</name>
    <dbReference type="NCBI Taxonomy" id="1168545"/>
    <lineage>
        <taxon>Eukaryota</taxon>
        <taxon>Fungi</taxon>
        <taxon>Dikarya</taxon>
        <taxon>Ascomycota</taxon>
        <taxon>Pezizomycotina</taxon>
        <taxon>Dothideomycetes</taxon>
        <taxon>Pleosporomycetidae</taxon>
        <taxon>Pleosporales</taxon>
        <taxon>Massarineae</taxon>
        <taxon>Lentitheciaceae</taxon>
        <taxon>Lentithecium</taxon>
    </lineage>
</organism>
<sequence length="290" mass="31410">MQLRDVAAETIKVLPDILSQLPNFDASASSIHHLKDTAPLDPRDCPGFILPADDEKAGEKGTRIHILDQDTFDTALQLQPGTTINALTQSATPATPEVQDHATAPTNLPTKPLKPVAVLNLASEKHAGGGWKNGALAQEEALCFRSSLHLSLHSTYYPIPTLSCVYTPNVLLIRTAIVAGLRHPDAKDGRFAMEGERNTTKRKIRISLRVAARQGHTKVILGALGCGVFANPPEDVAQCFLEVLREDEFQGGWWEDVLFAVLDNARGDKGGKDGSGNFGMFYRALEGKIV</sequence>
<keyword evidence="3" id="KW-1185">Reference proteome</keyword>
<protein>
    <recommendedName>
        <fullName evidence="1">Microbial-type PARG catalytic domain-containing protein</fullName>
    </recommendedName>
</protein>
<dbReference type="PANTHER" id="PTHR35596:SF1">
    <property type="entry name" value="MICROBIAL-TYPE PARG CATALYTIC DOMAIN-CONTAINING PROTEIN"/>
    <property type="match status" value="1"/>
</dbReference>
<dbReference type="SUPFAM" id="SSF52949">
    <property type="entry name" value="Macro domain-like"/>
    <property type="match status" value="1"/>
</dbReference>
<dbReference type="Gene3D" id="3.40.220.10">
    <property type="entry name" value="Leucine Aminopeptidase, subunit E, domain 1"/>
    <property type="match status" value="1"/>
</dbReference>
<evidence type="ECO:0000259" key="1">
    <source>
        <dbReference type="Pfam" id="PF10021"/>
    </source>
</evidence>
<accession>A0A6G1J5W2</accession>
<dbReference type="EMBL" id="MU005578">
    <property type="protein sequence ID" value="KAF2685902.1"/>
    <property type="molecule type" value="Genomic_DNA"/>
</dbReference>
<dbReference type="Proteomes" id="UP000799291">
    <property type="component" value="Unassembled WGS sequence"/>
</dbReference>
<feature type="domain" description="Microbial-type PARG catalytic" evidence="1">
    <location>
        <begin position="57"/>
        <end position="174"/>
    </location>
</feature>
<dbReference type="Pfam" id="PF10021">
    <property type="entry name" value="PARG_cat_microb"/>
    <property type="match status" value="1"/>
</dbReference>
<dbReference type="InterPro" id="IPR043472">
    <property type="entry name" value="Macro_dom-like"/>
</dbReference>